<name>A0ABY9BYA0_VITVI</name>
<dbReference type="EMBL" id="CP126652">
    <property type="protein sequence ID" value="WJZ87584.1"/>
    <property type="molecule type" value="Genomic_DNA"/>
</dbReference>
<evidence type="ECO:0000313" key="2">
    <source>
        <dbReference type="Proteomes" id="UP001227230"/>
    </source>
</evidence>
<organism evidence="1 2">
    <name type="scientific">Vitis vinifera</name>
    <name type="common">Grape</name>
    <dbReference type="NCBI Taxonomy" id="29760"/>
    <lineage>
        <taxon>Eukaryota</taxon>
        <taxon>Viridiplantae</taxon>
        <taxon>Streptophyta</taxon>
        <taxon>Embryophyta</taxon>
        <taxon>Tracheophyta</taxon>
        <taxon>Spermatophyta</taxon>
        <taxon>Magnoliopsida</taxon>
        <taxon>eudicotyledons</taxon>
        <taxon>Gunneridae</taxon>
        <taxon>Pentapetalae</taxon>
        <taxon>rosids</taxon>
        <taxon>Vitales</taxon>
        <taxon>Vitaceae</taxon>
        <taxon>Viteae</taxon>
        <taxon>Vitis</taxon>
    </lineage>
</organism>
<dbReference type="Proteomes" id="UP001227230">
    <property type="component" value="Chromosome 5"/>
</dbReference>
<reference evidence="1 2" key="1">
    <citation type="journal article" date="2023" name="Hortic Res">
        <title>The complete reference genome for grapevine (Vitis vinifera L.) genetics and breeding.</title>
        <authorList>
            <person name="Shi X."/>
            <person name="Cao S."/>
            <person name="Wang X."/>
            <person name="Huang S."/>
            <person name="Wang Y."/>
            <person name="Liu Z."/>
            <person name="Liu W."/>
            <person name="Leng X."/>
            <person name="Peng Y."/>
            <person name="Wang N."/>
            <person name="Wang Y."/>
            <person name="Ma Z."/>
            <person name="Xu X."/>
            <person name="Zhang F."/>
            <person name="Xue H."/>
            <person name="Zhong H."/>
            <person name="Wang Y."/>
            <person name="Zhang K."/>
            <person name="Velt A."/>
            <person name="Avia K."/>
            <person name="Holtgrawe D."/>
            <person name="Grimplet J."/>
            <person name="Matus J.T."/>
            <person name="Ware D."/>
            <person name="Wu X."/>
            <person name="Wang H."/>
            <person name="Liu C."/>
            <person name="Fang Y."/>
            <person name="Rustenholz C."/>
            <person name="Cheng Z."/>
            <person name="Xiao H."/>
            <person name="Zhou Y."/>
        </authorList>
    </citation>
    <scope>NUCLEOTIDE SEQUENCE [LARGE SCALE GENOMIC DNA]</scope>
    <source>
        <strain evidence="2">cv. Pinot noir / PN40024</strain>
        <tissue evidence="1">Leaf</tissue>
    </source>
</reference>
<protein>
    <submittedName>
        <fullName evidence="1">Uncharacterized protein</fullName>
    </submittedName>
</protein>
<keyword evidence="2" id="KW-1185">Reference proteome</keyword>
<evidence type="ECO:0000313" key="1">
    <source>
        <dbReference type="EMBL" id="WJZ87584.1"/>
    </source>
</evidence>
<sequence>MCQEGFDKWYNRQAPNPNALEGAIVSGPDQGNDYGGSSLYFCHELCAHVCILEEGAGLLCDPLCLKASKAVLERRNASAITGILRNLLLKTNWRSH</sequence>
<proteinExistence type="predicted"/>
<gene>
    <name evidence="1" type="ORF">VitviT2T_006954</name>
</gene>
<accession>A0ABY9BYA0</accession>